<evidence type="ECO:0000256" key="2">
    <source>
        <dbReference type="ARBA" id="ARBA00001946"/>
    </source>
</evidence>
<sequence>MALREVAVQIAREAAQLARTVRDDAVTDGVDTKSTETDVVTAGDRAVERLVRERLAELRPGESVLGEEEGGERALEGLRWVVDPIDGTVNYLYGFPWYSVSLAAQLDGRSVAGAVVEPVSGRVWSAATGHGAFLDGQRLRVSAADRLDLSLIGTGFAYDVDRRKAQAAVVGRLLGQVRDIRRAGVASLDLCAVAAGWLDGMYEVGLKRWDWAAGVLIAEEAGARLRLPERGSADGLGDEMLICATPGIADALTEALREADAGQV</sequence>
<keyword evidence="11" id="KW-1185">Reference proteome</keyword>
<dbReference type="InterPro" id="IPR020550">
    <property type="entry name" value="Inositol_monophosphatase_CS"/>
</dbReference>
<dbReference type="Pfam" id="PF00459">
    <property type="entry name" value="Inositol_P"/>
    <property type="match status" value="1"/>
</dbReference>
<keyword evidence="5 8" id="KW-0378">Hydrolase</keyword>
<evidence type="ECO:0000256" key="5">
    <source>
        <dbReference type="ARBA" id="ARBA00022801"/>
    </source>
</evidence>
<evidence type="ECO:0000256" key="1">
    <source>
        <dbReference type="ARBA" id="ARBA00001033"/>
    </source>
</evidence>
<dbReference type="EMBL" id="FOME01000008">
    <property type="protein sequence ID" value="SFE06976.1"/>
    <property type="molecule type" value="Genomic_DNA"/>
</dbReference>
<protein>
    <recommendedName>
        <fullName evidence="8">Inositol-1-monophosphatase</fullName>
        <ecNumber evidence="8">3.1.3.25</ecNumber>
    </recommendedName>
</protein>
<proteinExistence type="inferred from homology"/>
<dbReference type="PANTHER" id="PTHR20854:SF4">
    <property type="entry name" value="INOSITOL-1-MONOPHOSPHATASE-RELATED"/>
    <property type="match status" value="1"/>
</dbReference>
<comment type="similarity">
    <text evidence="3 8">Belongs to the inositol monophosphatase superfamily.</text>
</comment>
<dbReference type="EMBL" id="FNVB01000007">
    <property type="protein sequence ID" value="SEG87320.1"/>
    <property type="molecule type" value="Genomic_DNA"/>
</dbReference>
<feature type="binding site" evidence="7">
    <location>
        <position position="83"/>
    </location>
    <ligand>
        <name>Mg(2+)</name>
        <dbReference type="ChEBI" id="CHEBI:18420"/>
        <label>1</label>
        <note>catalytic</note>
    </ligand>
</feature>
<dbReference type="PRINTS" id="PR00377">
    <property type="entry name" value="IMPHPHTASES"/>
</dbReference>
<dbReference type="Gene3D" id="3.30.540.10">
    <property type="entry name" value="Fructose-1,6-Bisphosphatase, subunit A, domain 1"/>
    <property type="match status" value="1"/>
</dbReference>
<dbReference type="GO" id="GO:0008934">
    <property type="term" value="F:inositol monophosphate 1-phosphatase activity"/>
    <property type="evidence" value="ECO:0007669"/>
    <property type="project" value="InterPro"/>
</dbReference>
<dbReference type="InterPro" id="IPR000760">
    <property type="entry name" value="Inositol_monophosphatase-like"/>
</dbReference>
<comment type="catalytic activity">
    <reaction evidence="1 8">
        <text>a myo-inositol phosphate + H2O = myo-inositol + phosphate</text>
        <dbReference type="Rhea" id="RHEA:24056"/>
        <dbReference type="ChEBI" id="CHEBI:15377"/>
        <dbReference type="ChEBI" id="CHEBI:17268"/>
        <dbReference type="ChEBI" id="CHEBI:43474"/>
        <dbReference type="ChEBI" id="CHEBI:84139"/>
        <dbReference type="EC" id="3.1.3.25"/>
    </reaction>
</comment>
<keyword evidence="6 7" id="KW-0460">Magnesium</keyword>
<evidence type="ECO:0000313" key="12">
    <source>
        <dbReference type="Proteomes" id="UP000236729"/>
    </source>
</evidence>
<evidence type="ECO:0000313" key="9">
    <source>
        <dbReference type="EMBL" id="SEG87320.1"/>
    </source>
</evidence>
<dbReference type="EC" id="3.1.3.25" evidence="8"/>
<feature type="binding site" evidence="7">
    <location>
        <position position="210"/>
    </location>
    <ligand>
        <name>Mg(2+)</name>
        <dbReference type="ChEBI" id="CHEBI:18420"/>
        <label>1</label>
        <note>catalytic</note>
    </ligand>
</feature>
<evidence type="ECO:0000256" key="6">
    <source>
        <dbReference type="ARBA" id="ARBA00022842"/>
    </source>
</evidence>
<accession>A0A1H6DQ08</accession>
<dbReference type="SMR" id="A0A1H6DQ08"/>
<dbReference type="GO" id="GO:0007165">
    <property type="term" value="P:signal transduction"/>
    <property type="evidence" value="ECO:0007669"/>
    <property type="project" value="TreeGrafter"/>
</dbReference>
<evidence type="ECO:0000256" key="3">
    <source>
        <dbReference type="ARBA" id="ARBA00009759"/>
    </source>
</evidence>
<dbReference type="InterPro" id="IPR033942">
    <property type="entry name" value="IMPase"/>
</dbReference>
<dbReference type="SUPFAM" id="SSF56655">
    <property type="entry name" value="Carbohydrate phosphatase"/>
    <property type="match status" value="1"/>
</dbReference>
<evidence type="ECO:0000313" key="10">
    <source>
        <dbReference type="EMBL" id="SFE06976.1"/>
    </source>
</evidence>
<reference evidence="11 12" key="2">
    <citation type="submission" date="2016-10" db="EMBL/GenBank/DDBJ databases">
        <authorList>
            <person name="Varghese N."/>
            <person name="Submissions S."/>
        </authorList>
    </citation>
    <scope>NUCLEOTIDE SEQUENCE [LARGE SCALE GENOMIC DNA]</scope>
    <source>
        <strain evidence="12">ATCC 20501</strain>
        <strain evidence="10 11">CGMCC 4.3529</strain>
    </source>
</reference>
<dbReference type="CDD" id="cd01639">
    <property type="entry name" value="IMPase"/>
    <property type="match status" value="1"/>
</dbReference>
<feature type="binding site" evidence="7">
    <location>
        <position position="86"/>
    </location>
    <ligand>
        <name>Mg(2+)</name>
        <dbReference type="ChEBI" id="CHEBI:18420"/>
        <label>1</label>
        <note>catalytic</note>
    </ligand>
</feature>
<dbReference type="AlphaFoldDB" id="A0A1H6DQ08"/>
<evidence type="ECO:0000313" key="11">
    <source>
        <dbReference type="Proteomes" id="UP000199690"/>
    </source>
</evidence>
<keyword evidence="4 7" id="KW-0479">Metal-binding</keyword>
<accession>A0A1I1XHZ7</accession>
<dbReference type="GO" id="GO:0046872">
    <property type="term" value="F:metal ion binding"/>
    <property type="evidence" value="ECO:0007669"/>
    <property type="project" value="UniProtKB-KW"/>
</dbReference>
<dbReference type="PROSITE" id="PS00630">
    <property type="entry name" value="IMP_2"/>
    <property type="match status" value="1"/>
</dbReference>
<organism evidence="9 12">
    <name type="scientific">Saccharopolyspora kobensis</name>
    <dbReference type="NCBI Taxonomy" id="146035"/>
    <lineage>
        <taxon>Bacteria</taxon>
        <taxon>Bacillati</taxon>
        <taxon>Actinomycetota</taxon>
        <taxon>Actinomycetes</taxon>
        <taxon>Pseudonocardiales</taxon>
        <taxon>Pseudonocardiaceae</taxon>
        <taxon>Saccharopolyspora</taxon>
    </lineage>
</organism>
<dbReference type="PANTHER" id="PTHR20854">
    <property type="entry name" value="INOSITOL MONOPHOSPHATASE"/>
    <property type="match status" value="1"/>
</dbReference>
<reference evidence="9" key="1">
    <citation type="submission" date="2016-10" db="EMBL/GenBank/DDBJ databases">
        <authorList>
            <person name="de Groot N.N."/>
        </authorList>
    </citation>
    <scope>NUCLEOTIDE SEQUENCE [LARGE SCALE GENOMIC DNA]</scope>
    <source>
        <strain evidence="9">ATCC 20501</strain>
    </source>
</reference>
<dbReference type="InterPro" id="IPR020583">
    <property type="entry name" value="Inositol_monoP_metal-BS"/>
</dbReference>
<dbReference type="Gene3D" id="3.40.190.80">
    <property type="match status" value="1"/>
</dbReference>
<dbReference type="Proteomes" id="UP000236729">
    <property type="component" value="Unassembled WGS sequence"/>
</dbReference>
<evidence type="ECO:0000256" key="4">
    <source>
        <dbReference type="ARBA" id="ARBA00022723"/>
    </source>
</evidence>
<name>A0A1H6DQ08_9PSEU</name>
<dbReference type="GO" id="GO:0006020">
    <property type="term" value="P:inositol metabolic process"/>
    <property type="evidence" value="ECO:0007669"/>
    <property type="project" value="TreeGrafter"/>
</dbReference>
<dbReference type="GO" id="GO:0046854">
    <property type="term" value="P:phosphatidylinositol phosphate biosynthetic process"/>
    <property type="evidence" value="ECO:0007669"/>
    <property type="project" value="InterPro"/>
</dbReference>
<dbReference type="PROSITE" id="PS00629">
    <property type="entry name" value="IMP_1"/>
    <property type="match status" value="1"/>
</dbReference>
<feature type="binding site" evidence="7">
    <location>
        <position position="67"/>
    </location>
    <ligand>
        <name>Mg(2+)</name>
        <dbReference type="ChEBI" id="CHEBI:18420"/>
        <label>1</label>
        <note>catalytic</note>
    </ligand>
</feature>
<evidence type="ECO:0000256" key="8">
    <source>
        <dbReference type="RuleBase" id="RU364068"/>
    </source>
</evidence>
<dbReference type="Proteomes" id="UP000199690">
    <property type="component" value="Unassembled WGS sequence"/>
</dbReference>
<gene>
    <name evidence="9" type="ORF">SAMN02982929_04775</name>
    <name evidence="10" type="ORF">SAMN05216506_108253</name>
</gene>
<evidence type="ECO:0000256" key="7">
    <source>
        <dbReference type="PIRSR" id="PIRSR600760-2"/>
    </source>
</evidence>
<feature type="binding site" evidence="7">
    <location>
        <position position="85"/>
    </location>
    <ligand>
        <name>Mg(2+)</name>
        <dbReference type="ChEBI" id="CHEBI:18420"/>
        <label>1</label>
        <note>catalytic</note>
    </ligand>
</feature>
<comment type="cofactor">
    <cofactor evidence="2 7 8">
        <name>Mg(2+)</name>
        <dbReference type="ChEBI" id="CHEBI:18420"/>
    </cofactor>
</comment>
<dbReference type="RefSeq" id="WP_093355111.1">
    <property type="nucleotide sequence ID" value="NZ_FNVB01000007.1"/>
</dbReference>